<dbReference type="InterPro" id="IPR001128">
    <property type="entry name" value="Cyt_P450"/>
</dbReference>
<dbReference type="AlphaFoldDB" id="A0A815UIU6"/>
<dbReference type="GO" id="GO:0005506">
    <property type="term" value="F:iron ion binding"/>
    <property type="evidence" value="ECO:0007669"/>
    <property type="project" value="InterPro"/>
</dbReference>
<keyword evidence="4" id="KW-1185">Reference proteome</keyword>
<sequence>MSTGRLLVNQCIDALMKKLTEISEENTKEFNIYLWYRHLTMDVICHCAFGLDTDMKNDICNEFMIKADAYFDQHVETLLLTKLSYLMPWITPILVLLLRSQLWLGQFLRRIAPALFPNIVDSAPTMWLQ</sequence>
<dbReference type="EMBL" id="CAJNOJ010000749">
    <property type="protein sequence ID" value="CAF1518230.1"/>
    <property type="molecule type" value="Genomic_DNA"/>
</dbReference>
<comment type="similarity">
    <text evidence="1">Belongs to the cytochrome P450 family.</text>
</comment>
<organism evidence="3 5">
    <name type="scientific">Adineta ricciae</name>
    <name type="common">Rotifer</name>
    <dbReference type="NCBI Taxonomy" id="249248"/>
    <lineage>
        <taxon>Eukaryota</taxon>
        <taxon>Metazoa</taxon>
        <taxon>Spiralia</taxon>
        <taxon>Gnathifera</taxon>
        <taxon>Rotifera</taxon>
        <taxon>Eurotatoria</taxon>
        <taxon>Bdelloidea</taxon>
        <taxon>Adinetida</taxon>
        <taxon>Adinetidae</taxon>
        <taxon>Adineta</taxon>
    </lineage>
</organism>
<comment type="caution">
    <text evidence="3">The sequence shown here is derived from an EMBL/GenBank/DDBJ whole genome shotgun (WGS) entry which is preliminary data.</text>
</comment>
<dbReference type="GO" id="GO:0016705">
    <property type="term" value="F:oxidoreductase activity, acting on paired donors, with incorporation or reduction of molecular oxygen"/>
    <property type="evidence" value="ECO:0007669"/>
    <property type="project" value="InterPro"/>
</dbReference>
<dbReference type="EMBL" id="CAJNOR010002412">
    <property type="protein sequence ID" value="CAF1290757.1"/>
    <property type="molecule type" value="Genomic_DNA"/>
</dbReference>
<evidence type="ECO:0000256" key="1">
    <source>
        <dbReference type="ARBA" id="ARBA00010617"/>
    </source>
</evidence>
<dbReference type="InterPro" id="IPR036396">
    <property type="entry name" value="Cyt_P450_sf"/>
</dbReference>
<name>A0A815UIU6_ADIRI</name>
<evidence type="ECO:0000313" key="3">
    <source>
        <dbReference type="EMBL" id="CAF1518230.1"/>
    </source>
</evidence>
<dbReference type="Proteomes" id="UP000663828">
    <property type="component" value="Unassembled WGS sequence"/>
</dbReference>
<proteinExistence type="inferred from homology"/>
<dbReference type="GO" id="GO:0020037">
    <property type="term" value="F:heme binding"/>
    <property type="evidence" value="ECO:0007669"/>
    <property type="project" value="InterPro"/>
</dbReference>
<dbReference type="Proteomes" id="UP000663852">
    <property type="component" value="Unassembled WGS sequence"/>
</dbReference>
<dbReference type="OrthoDB" id="2789670at2759"/>
<dbReference type="SUPFAM" id="SSF48264">
    <property type="entry name" value="Cytochrome P450"/>
    <property type="match status" value="1"/>
</dbReference>
<gene>
    <name evidence="3" type="ORF">EDS130_LOCUS43696</name>
    <name evidence="2" type="ORF">XAT740_LOCUS28326</name>
</gene>
<dbReference type="Gene3D" id="1.10.630.10">
    <property type="entry name" value="Cytochrome P450"/>
    <property type="match status" value="1"/>
</dbReference>
<dbReference type="Pfam" id="PF00067">
    <property type="entry name" value="p450"/>
    <property type="match status" value="1"/>
</dbReference>
<evidence type="ECO:0000313" key="5">
    <source>
        <dbReference type="Proteomes" id="UP000663852"/>
    </source>
</evidence>
<protein>
    <submittedName>
        <fullName evidence="3">Uncharacterized protein</fullName>
    </submittedName>
</protein>
<accession>A0A815UIU6</accession>
<dbReference type="GO" id="GO:0004497">
    <property type="term" value="F:monooxygenase activity"/>
    <property type="evidence" value="ECO:0007669"/>
    <property type="project" value="InterPro"/>
</dbReference>
<reference evidence="3" key="1">
    <citation type="submission" date="2021-02" db="EMBL/GenBank/DDBJ databases">
        <authorList>
            <person name="Nowell W R."/>
        </authorList>
    </citation>
    <scope>NUCLEOTIDE SEQUENCE</scope>
</reference>
<evidence type="ECO:0000313" key="2">
    <source>
        <dbReference type="EMBL" id="CAF1290757.1"/>
    </source>
</evidence>
<evidence type="ECO:0000313" key="4">
    <source>
        <dbReference type="Proteomes" id="UP000663828"/>
    </source>
</evidence>